<accession>A0AAN9LM43</accession>
<feature type="transmembrane region" description="Helical" evidence="1">
    <location>
        <begin position="214"/>
        <end position="234"/>
    </location>
</feature>
<protein>
    <submittedName>
        <fullName evidence="2">Uncharacterized protein</fullName>
    </submittedName>
</protein>
<feature type="transmembrane region" description="Helical" evidence="1">
    <location>
        <begin position="112"/>
        <end position="130"/>
    </location>
</feature>
<evidence type="ECO:0000256" key="1">
    <source>
        <dbReference type="SAM" id="Phobius"/>
    </source>
</evidence>
<feature type="transmembrane region" description="Helical" evidence="1">
    <location>
        <begin position="146"/>
        <end position="170"/>
    </location>
</feature>
<comment type="caution">
    <text evidence="2">The sequence shown here is derived from an EMBL/GenBank/DDBJ whole genome shotgun (WGS) entry which is preliminary data.</text>
</comment>
<reference evidence="2 3" key="1">
    <citation type="submission" date="2024-01" db="EMBL/GenBank/DDBJ databases">
        <title>The genomes of 5 underutilized Papilionoideae crops provide insights into root nodulation and disease resistanc.</title>
        <authorList>
            <person name="Jiang F."/>
        </authorList>
    </citation>
    <scope>NUCLEOTIDE SEQUENCE [LARGE SCALE GENOMIC DNA]</scope>
    <source>
        <strain evidence="2">LVBAO_FW01</strain>
        <tissue evidence="2">Leaves</tissue>
    </source>
</reference>
<keyword evidence="3" id="KW-1185">Reference proteome</keyword>
<keyword evidence="1" id="KW-0472">Membrane</keyword>
<name>A0AAN9LM43_CANGL</name>
<dbReference type="EMBL" id="JAYMYQ010000004">
    <property type="protein sequence ID" value="KAK7336547.1"/>
    <property type="molecule type" value="Genomic_DNA"/>
</dbReference>
<keyword evidence="1" id="KW-1133">Transmembrane helix</keyword>
<proteinExistence type="predicted"/>
<sequence>MSCSSSKPSPFPPTNTQLQLESTLNIPPDPGSCLQSPLTNSITSANSHTILNSQNQNVNTILITFRHVLQYYWRGIYNIENQSNNHHNIASPTPPQIWLAQNVYPLVTPMRMICFIVSLISFILACGFFMETELYNKYVSSGGHHYALLLVFLVAVVHFLFLIFLMFFSFFTSAYEMYKNHFLLKSLGEFIVMRVMSLLISGMEHDHQEGSSEVAALLTCVFLTVDSLCIIVLLKPGHHYSLLDATLTLTLHLALEGEGIYAITADFFVFIILAFKNFLWHHIGHVHPSNNEQLQLVWFASDLVADNFSSV</sequence>
<keyword evidence="1" id="KW-0812">Transmembrane</keyword>
<gene>
    <name evidence="2" type="ORF">VNO77_17091</name>
</gene>
<evidence type="ECO:0000313" key="2">
    <source>
        <dbReference type="EMBL" id="KAK7336547.1"/>
    </source>
</evidence>
<organism evidence="2 3">
    <name type="scientific">Canavalia gladiata</name>
    <name type="common">Sword bean</name>
    <name type="synonym">Dolichos gladiatus</name>
    <dbReference type="NCBI Taxonomy" id="3824"/>
    <lineage>
        <taxon>Eukaryota</taxon>
        <taxon>Viridiplantae</taxon>
        <taxon>Streptophyta</taxon>
        <taxon>Embryophyta</taxon>
        <taxon>Tracheophyta</taxon>
        <taxon>Spermatophyta</taxon>
        <taxon>Magnoliopsida</taxon>
        <taxon>eudicotyledons</taxon>
        <taxon>Gunneridae</taxon>
        <taxon>Pentapetalae</taxon>
        <taxon>rosids</taxon>
        <taxon>fabids</taxon>
        <taxon>Fabales</taxon>
        <taxon>Fabaceae</taxon>
        <taxon>Papilionoideae</taxon>
        <taxon>50 kb inversion clade</taxon>
        <taxon>NPAAA clade</taxon>
        <taxon>indigoferoid/millettioid clade</taxon>
        <taxon>Phaseoleae</taxon>
        <taxon>Canavalia</taxon>
    </lineage>
</organism>
<dbReference type="Proteomes" id="UP001367508">
    <property type="component" value="Unassembled WGS sequence"/>
</dbReference>
<evidence type="ECO:0000313" key="3">
    <source>
        <dbReference type="Proteomes" id="UP001367508"/>
    </source>
</evidence>
<dbReference type="AlphaFoldDB" id="A0AAN9LM43"/>